<keyword evidence="2" id="KW-0067">ATP-binding</keyword>
<dbReference type="SUPFAM" id="SSF56112">
    <property type="entry name" value="Protein kinase-like (PK-like)"/>
    <property type="match status" value="1"/>
</dbReference>
<dbReference type="GO" id="GO:0007166">
    <property type="term" value="P:cell surface receptor signaling pathway"/>
    <property type="evidence" value="ECO:0007669"/>
    <property type="project" value="InterPro"/>
</dbReference>
<dbReference type="PROSITE" id="PS50011">
    <property type="entry name" value="PROTEIN_KINASE_DOM"/>
    <property type="match status" value="1"/>
</dbReference>
<dbReference type="GO" id="GO:0005524">
    <property type="term" value="F:ATP binding"/>
    <property type="evidence" value="ECO:0007669"/>
    <property type="project" value="UniProtKB-KW"/>
</dbReference>
<dbReference type="GO" id="GO:0004672">
    <property type="term" value="F:protein kinase activity"/>
    <property type="evidence" value="ECO:0007669"/>
    <property type="project" value="InterPro"/>
</dbReference>
<dbReference type="PANTHER" id="PTHR27005">
    <property type="entry name" value="WALL-ASSOCIATED RECEPTOR KINASE-LIKE 21"/>
    <property type="match status" value="1"/>
</dbReference>
<gene>
    <name evidence="5" type="primary">BnaC04g02620D</name>
    <name evidence="4" type="ORF">DARMORV10_C04P03460.1</name>
    <name evidence="5" type="ORF">GSBRNA2T00010824001</name>
</gene>
<dbReference type="PANTHER" id="PTHR27005:SF507">
    <property type="entry name" value="SERINE_THREONINE-PROTEIN KINASE ZRK1"/>
    <property type="match status" value="1"/>
</dbReference>
<dbReference type="SMR" id="A0A078IVP4"/>
<dbReference type="EMBL" id="LK033208">
    <property type="protein sequence ID" value="CDY53494.1"/>
    <property type="molecule type" value="Genomic_DNA"/>
</dbReference>
<reference evidence="5 6" key="1">
    <citation type="journal article" date="2014" name="Science">
        <title>Plant genetics. Early allopolyploid evolution in the post-Neolithic Brassica napus oilseed genome.</title>
        <authorList>
            <person name="Chalhoub B."/>
            <person name="Denoeud F."/>
            <person name="Liu S."/>
            <person name="Parkin I.A."/>
            <person name="Tang H."/>
            <person name="Wang X."/>
            <person name="Chiquet J."/>
            <person name="Belcram H."/>
            <person name="Tong C."/>
            <person name="Samans B."/>
            <person name="Correa M."/>
            <person name="Da Silva C."/>
            <person name="Just J."/>
            <person name="Falentin C."/>
            <person name="Koh C.S."/>
            <person name="Le Clainche I."/>
            <person name="Bernard M."/>
            <person name="Bento P."/>
            <person name="Noel B."/>
            <person name="Labadie K."/>
            <person name="Alberti A."/>
            <person name="Charles M."/>
            <person name="Arnaud D."/>
            <person name="Guo H."/>
            <person name="Daviaud C."/>
            <person name="Alamery S."/>
            <person name="Jabbari K."/>
            <person name="Zhao M."/>
            <person name="Edger P.P."/>
            <person name="Chelaifa H."/>
            <person name="Tack D."/>
            <person name="Lassalle G."/>
            <person name="Mestiri I."/>
            <person name="Schnel N."/>
            <person name="Le Paslier M.C."/>
            <person name="Fan G."/>
            <person name="Renault V."/>
            <person name="Bayer P.E."/>
            <person name="Golicz A.A."/>
            <person name="Manoli S."/>
            <person name="Lee T.H."/>
            <person name="Thi V.H."/>
            <person name="Chalabi S."/>
            <person name="Hu Q."/>
            <person name="Fan C."/>
            <person name="Tollenaere R."/>
            <person name="Lu Y."/>
            <person name="Battail C."/>
            <person name="Shen J."/>
            <person name="Sidebottom C.H."/>
            <person name="Wang X."/>
            <person name="Canaguier A."/>
            <person name="Chauveau A."/>
            <person name="Berard A."/>
            <person name="Deniot G."/>
            <person name="Guan M."/>
            <person name="Liu Z."/>
            <person name="Sun F."/>
            <person name="Lim Y.P."/>
            <person name="Lyons E."/>
            <person name="Town C.D."/>
            <person name="Bancroft I."/>
            <person name="Wang X."/>
            <person name="Meng J."/>
            <person name="Ma J."/>
            <person name="Pires J.C."/>
            <person name="King G.J."/>
            <person name="Brunel D."/>
            <person name="Delourme R."/>
            <person name="Renard M."/>
            <person name="Aury J.M."/>
            <person name="Adams K.L."/>
            <person name="Batley J."/>
            <person name="Snowdon R.J."/>
            <person name="Tost J."/>
            <person name="Edwards D."/>
            <person name="Zhou Y."/>
            <person name="Hua W."/>
            <person name="Sharpe A.G."/>
            <person name="Paterson A.H."/>
            <person name="Guan C."/>
            <person name="Wincker P."/>
        </authorList>
    </citation>
    <scope>NUCLEOTIDE SEQUENCE [LARGE SCALE GENOMIC DNA]</scope>
    <source>
        <strain evidence="6">cv. Darmor-bzh</strain>
    </source>
</reference>
<evidence type="ECO:0000313" key="4">
    <source>
        <dbReference type="EMBL" id="CAF1802190.1"/>
    </source>
</evidence>
<dbReference type="Proteomes" id="UP001295469">
    <property type="component" value="Chromosome C04"/>
</dbReference>
<reference evidence="4" key="3">
    <citation type="submission" date="2021-01" db="EMBL/GenBank/DDBJ databases">
        <authorList>
            <consortium name="Genoscope - CEA"/>
            <person name="William W."/>
        </authorList>
    </citation>
    <scope>NUCLEOTIDE SEQUENCE</scope>
</reference>
<sequence length="83" mass="9511">MDEQGGVCSDNRQQQLPWSVRLKITKEVANAVTYLHSAFPRIIVHREIKQTNVFLDKNWTAKLSDFSFSISLPDQVSHGLKIK</sequence>
<protein>
    <submittedName>
        <fullName evidence="4">(rape) hypothetical protein</fullName>
    </submittedName>
    <submittedName>
        <fullName evidence="5">BnaC04g02620D protein</fullName>
    </submittedName>
</protein>
<evidence type="ECO:0000259" key="3">
    <source>
        <dbReference type="PROSITE" id="PS50011"/>
    </source>
</evidence>
<dbReference type="OMA" id="CLNWEER"/>
<dbReference type="Gene3D" id="1.10.510.10">
    <property type="entry name" value="Transferase(Phosphotransferase) domain 1"/>
    <property type="match status" value="1"/>
</dbReference>
<proteinExistence type="predicted"/>
<keyword evidence="1" id="KW-0547">Nucleotide-binding</keyword>
<dbReference type="InterPro" id="IPR011009">
    <property type="entry name" value="Kinase-like_dom_sf"/>
</dbReference>
<dbReference type="InterPro" id="IPR045274">
    <property type="entry name" value="WAK-like"/>
</dbReference>
<dbReference type="AlphaFoldDB" id="A0A078IVP4"/>
<feature type="domain" description="Protein kinase" evidence="3">
    <location>
        <begin position="1"/>
        <end position="83"/>
    </location>
</feature>
<dbReference type="Gramene" id="CDY53494">
    <property type="protein sequence ID" value="CDY53494"/>
    <property type="gene ID" value="GSBRNA2T00010824001"/>
</dbReference>
<reference evidence="5" key="2">
    <citation type="submission" date="2014-06" db="EMBL/GenBank/DDBJ databases">
        <authorList>
            <person name="Genoscope - CEA"/>
        </authorList>
    </citation>
    <scope>NUCLEOTIDE SEQUENCE</scope>
</reference>
<keyword evidence="6" id="KW-1185">Reference proteome</keyword>
<dbReference type="EMBL" id="HG994368">
    <property type="protein sequence ID" value="CAF1802190.1"/>
    <property type="molecule type" value="Genomic_DNA"/>
</dbReference>
<evidence type="ECO:0000256" key="1">
    <source>
        <dbReference type="ARBA" id="ARBA00022741"/>
    </source>
</evidence>
<organism evidence="5 6">
    <name type="scientific">Brassica napus</name>
    <name type="common">Rape</name>
    <dbReference type="NCBI Taxonomy" id="3708"/>
    <lineage>
        <taxon>Eukaryota</taxon>
        <taxon>Viridiplantae</taxon>
        <taxon>Streptophyta</taxon>
        <taxon>Embryophyta</taxon>
        <taxon>Tracheophyta</taxon>
        <taxon>Spermatophyta</taxon>
        <taxon>Magnoliopsida</taxon>
        <taxon>eudicotyledons</taxon>
        <taxon>Gunneridae</taxon>
        <taxon>Pentapetalae</taxon>
        <taxon>rosids</taxon>
        <taxon>malvids</taxon>
        <taxon>Brassicales</taxon>
        <taxon>Brassicaceae</taxon>
        <taxon>Brassiceae</taxon>
        <taxon>Brassica</taxon>
    </lineage>
</organism>
<dbReference type="Proteomes" id="UP000028999">
    <property type="component" value="Unassembled WGS sequence"/>
</dbReference>
<evidence type="ECO:0000313" key="5">
    <source>
        <dbReference type="EMBL" id="CDY53494.1"/>
    </source>
</evidence>
<name>A0A078IVP4_BRANA</name>
<evidence type="ECO:0000256" key="2">
    <source>
        <dbReference type="ARBA" id="ARBA00022840"/>
    </source>
</evidence>
<dbReference type="PaxDb" id="3708-A0A078IVP4"/>
<accession>A0A078IVP4</accession>
<dbReference type="InterPro" id="IPR000719">
    <property type="entry name" value="Prot_kinase_dom"/>
</dbReference>
<dbReference type="Pfam" id="PF00069">
    <property type="entry name" value="Pkinase"/>
    <property type="match status" value="1"/>
</dbReference>
<evidence type="ECO:0000313" key="6">
    <source>
        <dbReference type="Proteomes" id="UP000028999"/>
    </source>
</evidence>